<dbReference type="SUPFAM" id="SSF81631">
    <property type="entry name" value="PAP/OAS1 substrate-binding domain"/>
    <property type="match status" value="1"/>
</dbReference>
<organism evidence="1 2">
    <name type="scientific">Anaerocolumna sedimenticola</name>
    <dbReference type="NCBI Taxonomy" id="2696063"/>
    <lineage>
        <taxon>Bacteria</taxon>
        <taxon>Bacillati</taxon>
        <taxon>Bacillota</taxon>
        <taxon>Clostridia</taxon>
        <taxon>Lachnospirales</taxon>
        <taxon>Lachnospiraceae</taxon>
        <taxon>Anaerocolumna</taxon>
    </lineage>
</organism>
<dbReference type="Gene3D" id="3.30.460.10">
    <property type="entry name" value="Beta Polymerase, domain 2"/>
    <property type="match status" value="1"/>
</dbReference>
<dbReference type="Proteomes" id="UP000464314">
    <property type="component" value="Chromosome"/>
</dbReference>
<name>A0A6P1TT86_9FIRM</name>
<dbReference type="Pfam" id="PF04439">
    <property type="entry name" value="Adenyl_transf"/>
    <property type="match status" value="1"/>
</dbReference>
<keyword evidence="2" id="KW-1185">Reference proteome</keyword>
<proteinExistence type="predicted"/>
<evidence type="ECO:0008006" key="3">
    <source>
        <dbReference type="Google" id="ProtNLM"/>
    </source>
</evidence>
<dbReference type="InterPro" id="IPR007530">
    <property type="entry name" value="Aminoglycoside_adenylylTfrase"/>
</dbReference>
<dbReference type="AlphaFoldDB" id="A0A6P1TT86"/>
<protein>
    <recommendedName>
        <fullName evidence="3">Aminoglycoside 6-adenylyltransferase</fullName>
    </recommendedName>
</protein>
<dbReference type="KEGG" id="anr:Ana3638_22260"/>
<reference evidence="1 2" key="1">
    <citation type="submission" date="2020-01" db="EMBL/GenBank/DDBJ databases">
        <title>Genome analysis of Anaerocolumna sp. CBA3638.</title>
        <authorList>
            <person name="Kim J."/>
            <person name="Roh S.W."/>
        </authorList>
    </citation>
    <scope>NUCLEOTIDE SEQUENCE [LARGE SCALE GENOMIC DNA]</scope>
    <source>
        <strain evidence="1 2">CBA3638</strain>
    </source>
</reference>
<sequence length="284" mass="33420">MNIRYENIMNNLIKYGQTSELIKAEVLIGSQARQFNLADEYSDIDIIVFVTDIDYFINSDEWINYLGTHYISFVEKTVAGGMERRIVFESALDVDLIFLNAEDLSRIDEVSEIVSRAYKILLDKGNFTNIIQRAAKSLKVFSKPSEKEFENLINEFWFHVIWAGKKVKRGELWVAINCIDGYMKAILLKMIEYDSYASHGEDYDTWHNGRFIEQWAEPWVVNEFHNIYAIYSEKDIIRALNATMVLFRKLSVETANKWNYQYPAVCDKYATEWLEIERMSHFEI</sequence>
<accession>A0A6P1TT86</accession>
<dbReference type="Gene3D" id="1.20.120.330">
    <property type="entry name" value="Nucleotidyltransferases domain 2"/>
    <property type="match status" value="1"/>
</dbReference>
<evidence type="ECO:0000313" key="2">
    <source>
        <dbReference type="Proteomes" id="UP000464314"/>
    </source>
</evidence>
<dbReference type="EMBL" id="CP048000">
    <property type="protein sequence ID" value="QHQ63161.1"/>
    <property type="molecule type" value="Genomic_DNA"/>
</dbReference>
<evidence type="ECO:0000313" key="1">
    <source>
        <dbReference type="EMBL" id="QHQ63161.1"/>
    </source>
</evidence>
<dbReference type="RefSeq" id="WP_161839982.1">
    <property type="nucleotide sequence ID" value="NZ_CP048000.1"/>
</dbReference>
<dbReference type="InterPro" id="IPR043519">
    <property type="entry name" value="NT_sf"/>
</dbReference>
<dbReference type="SUPFAM" id="SSF81301">
    <property type="entry name" value="Nucleotidyltransferase"/>
    <property type="match status" value="1"/>
</dbReference>
<gene>
    <name evidence="1" type="ORF">Ana3638_22260</name>
</gene>